<comment type="caution">
    <text evidence="1">The sequence shown here is derived from an EMBL/GenBank/DDBJ whole genome shotgun (WGS) entry which is preliminary data.</text>
</comment>
<dbReference type="RefSeq" id="WP_009644023.1">
    <property type="nucleotide sequence ID" value="NZ_CAJPUB010000020.1"/>
</dbReference>
<keyword evidence="2" id="KW-1185">Reference proteome</keyword>
<evidence type="ECO:0000313" key="1">
    <source>
        <dbReference type="EMBL" id="NWO22783.1"/>
    </source>
</evidence>
<proteinExistence type="predicted"/>
<dbReference type="InterPro" id="IPR016181">
    <property type="entry name" value="Acyl_CoA_acyltransferase"/>
</dbReference>
<name>A0A7Y8VQK4_9FIRM</name>
<evidence type="ECO:0000313" key="2">
    <source>
        <dbReference type="Proteomes" id="UP000526307"/>
    </source>
</evidence>
<gene>
    <name evidence="1" type="ORF">HW270_01585</name>
</gene>
<reference evidence="1 2" key="1">
    <citation type="submission" date="2020-06" db="EMBL/GenBank/DDBJ databases">
        <title>Mogibacterium timidum strain W9173 genomic sequence.</title>
        <authorList>
            <person name="Wade W.G."/>
            <person name="Johnston C.D."/>
            <person name="Chen T."/>
            <person name="Dewhirst F.E."/>
        </authorList>
    </citation>
    <scope>NUCLEOTIDE SEQUENCE [LARGE SCALE GENOMIC DNA]</scope>
    <source>
        <strain evidence="1 2">W9173</strain>
    </source>
</reference>
<dbReference type="Gene3D" id="3.40.630.30">
    <property type="match status" value="1"/>
</dbReference>
<accession>A0A7Y8VQK4</accession>
<dbReference type="SUPFAM" id="SSF55729">
    <property type="entry name" value="Acyl-CoA N-acyltransferases (Nat)"/>
    <property type="match status" value="1"/>
</dbReference>
<organism evidence="1 2">
    <name type="scientific">Mogibacterium timidum</name>
    <dbReference type="NCBI Taxonomy" id="35519"/>
    <lineage>
        <taxon>Bacteria</taxon>
        <taxon>Bacillati</taxon>
        <taxon>Bacillota</taxon>
        <taxon>Clostridia</taxon>
        <taxon>Peptostreptococcales</taxon>
        <taxon>Anaerovoracaceae</taxon>
        <taxon>Mogibacterium</taxon>
    </lineage>
</organism>
<protein>
    <recommendedName>
        <fullName evidence="3">N-acetyltransferase domain-containing protein</fullName>
    </recommendedName>
</protein>
<evidence type="ECO:0008006" key="3">
    <source>
        <dbReference type="Google" id="ProtNLM"/>
    </source>
</evidence>
<dbReference type="Proteomes" id="UP000526307">
    <property type="component" value="Unassembled WGS sequence"/>
</dbReference>
<dbReference type="AlphaFoldDB" id="A0A7Y8VQK4"/>
<sequence length="135" mass="15685">MIKSEVRINRTLPTELIKLMNRCGARKRNPKTIIKALRDGLFMVGLYIDGELTAFGRVSGDGAMYFLITDVMIAPEFEDSGIDMQLYKEIDDYLLTVAPNDSRVLAMTHKKYEHIFRTFGYEYMDPDYRTVMIRE</sequence>
<dbReference type="EMBL" id="JABXYR010000001">
    <property type="protein sequence ID" value="NWO22783.1"/>
    <property type="molecule type" value="Genomic_DNA"/>
</dbReference>